<proteinExistence type="predicted"/>
<evidence type="ECO:0000313" key="3">
    <source>
        <dbReference type="Proteomes" id="UP000030759"/>
    </source>
</evidence>
<reference evidence="3" key="1">
    <citation type="journal article" date="2013" name="Nat. Biotechnol.">
        <title>Chinese hamster genome sequenced from sorted chromosomes.</title>
        <authorList>
            <person name="Brinkrolf K."/>
            <person name="Rupp O."/>
            <person name="Laux H."/>
            <person name="Kollin F."/>
            <person name="Ernst W."/>
            <person name="Linke B."/>
            <person name="Kofler R."/>
            <person name="Romand S."/>
            <person name="Hesse F."/>
            <person name="Budach W.E."/>
            <person name="Galosy S."/>
            <person name="Muller D."/>
            <person name="Noll T."/>
            <person name="Wienberg J."/>
            <person name="Jostock T."/>
            <person name="Leonard M."/>
            <person name="Grillari J."/>
            <person name="Tauch A."/>
            <person name="Goesmann A."/>
            <person name="Helk B."/>
            <person name="Mott J.E."/>
            <person name="Puhler A."/>
            <person name="Borth N."/>
        </authorList>
    </citation>
    <scope>NUCLEOTIDE SEQUENCE [LARGE SCALE GENOMIC DNA]</scope>
    <source>
        <strain evidence="3">17A/GY</strain>
    </source>
</reference>
<organism evidence="2 3">
    <name type="scientific">Cricetulus griseus</name>
    <name type="common">Chinese hamster</name>
    <name type="synonym">Cricetulus barabensis griseus</name>
    <dbReference type="NCBI Taxonomy" id="10029"/>
    <lineage>
        <taxon>Eukaryota</taxon>
        <taxon>Metazoa</taxon>
        <taxon>Chordata</taxon>
        <taxon>Craniata</taxon>
        <taxon>Vertebrata</taxon>
        <taxon>Euteleostomi</taxon>
        <taxon>Mammalia</taxon>
        <taxon>Eutheria</taxon>
        <taxon>Euarchontoglires</taxon>
        <taxon>Glires</taxon>
        <taxon>Rodentia</taxon>
        <taxon>Myomorpha</taxon>
        <taxon>Muroidea</taxon>
        <taxon>Cricetidae</taxon>
        <taxon>Cricetinae</taxon>
        <taxon>Cricetulus</taxon>
    </lineage>
</organism>
<dbReference type="AlphaFoldDB" id="A0A061HVJ8"/>
<accession>A0A061HVJ8</accession>
<feature type="region of interest" description="Disordered" evidence="1">
    <location>
        <begin position="66"/>
        <end position="90"/>
    </location>
</feature>
<sequence>MRLTESNGKWWNFRSLQPSSCERLLLALTLHLASGSMPSKSANCGIIYIIPFIRHTFCTDIQLPKHENTSNQSEQSKPNQIPKPTGAWSAPTTLLSTVSVQRNV</sequence>
<evidence type="ECO:0000256" key="1">
    <source>
        <dbReference type="SAM" id="MobiDB-lite"/>
    </source>
</evidence>
<gene>
    <name evidence="2" type="ORF">H671_21199</name>
</gene>
<dbReference type="Proteomes" id="UP000030759">
    <property type="component" value="Unassembled WGS sequence"/>
</dbReference>
<name>A0A061HVJ8_CRIGR</name>
<protein>
    <submittedName>
        <fullName evidence="2">Uncharacterized protein</fullName>
    </submittedName>
</protein>
<dbReference type="EMBL" id="KE687355">
    <property type="protein sequence ID" value="ERE59730.1"/>
    <property type="molecule type" value="Genomic_DNA"/>
</dbReference>
<evidence type="ECO:0000313" key="2">
    <source>
        <dbReference type="EMBL" id="ERE59730.1"/>
    </source>
</evidence>
<feature type="compositionally biased region" description="Polar residues" evidence="1">
    <location>
        <begin position="69"/>
        <end position="79"/>
    </location>
</feature>